<dbReference type="SUPFAM" id="SSF52949">
    <property type="entry name" value="Macro domain-like"/>
    <property type="match status" value="2"/>
</dbReference>
<dbReference type="Gene3D" id="3.40.220.10">
    <property type="entry name" value="Leucine Aminopeptidase, subunit E, domain 1"/>
    <property type="match status" value="1"/>
</dbReference>
<dbReference type="AlphaFoldDB" id="A0AAN7B0Y0"/>
<comment type="function">
    <text evidence="1">Highly specific phosphatase involved in the metabolism of ADP-ribose 1''-phosphate (Appr1p) which is produced as a consequence of tRNA splicing.</text>
</comment>
<keyword evidence="5" id="KW-0378">Hydrolase</keyword>
<evidence type="ECO:0000256" key="4">
    <source>
        <dbReference type="ARBA" id="ARBA00019744"/>
    </source>
</evidence>
<evidence type="ECO:0000256" key="3">
    <source>
        <dbReference type="ARBA" id="ARBA00012983"/>
    </source>
</evidence>
<feature type="region of interest" description="Disordered" evidence="7">
    <location>
        <begin position="405"/>
        <end position="435"/>
    </location>
</feature>
<feature type="compositionally biased region" description="Acidic residues" evidence="7">
    <location>
        <begin position="211"/>
        <end position="223"/>
    </location>
</feature>
<dbReference type="GO" id="GO:0140291">
    <property type="term" value="P:peptidyl-glutamate ADP-deribosylation"/>
    <property type="evidence" value="ECO:0007669"/>
    <property type="project" value="TreeGrafter"/>
</dbReference>
<dbReference type="EC" id="3.1.3.84" evidence="3"/>
<feature type="compositionally biased region" description="Basic and acidic residues" evidence="7">
    <location>
        <begin position="67"/>
        <end position="77"/>
    </location>
</feature>
<reference evidence="9" key="2">
    <citation type="submission" date="2023-05" db="EMBL/GenBank/DDBJ databases">
        <authorList>
            <consortium name="Lawrence Berkeley National Laboratory"/>
            <person name="Steindorff A."/>
            <person name="Hensen N."/>
            <person name="Bonometti L."/>
            <person name="Westerberg I."/>
            <person name="Brannstrom I.O."/>
            <person name="Guillou S."/>
            <person name="Cros-Aarteil S."/>
            <person name="Calhoun S."/>
            <person name="Haridas S."/>
            <person name="Kuo A."/>
            <person name="Mondo S."/>
            <person name="Pangilinan J."/>
            <person name="Riley R."/>
            <person name="Labutti K."/>
            <person name="Andreopoulos B."/>
            <person name="Lipzen A."/>
            <person name="Chen C."/>
            <person name="Yanf M."/>
            <person name="Daum C."/>
            <person name="Ng V."/>
            <person name="Clum A."/>
            <person name="Ohm R."/>
            <person name="Martin F."/>
            <person name="Silar P."/>
            <person name="Natvig D."/>
            <person name="Lalanne C."/>
            <person name="Gautier V."/>
            <person name="Ament-Velasquez S.L."/>
            <person name="Kruys A."/>
            <person name="Hutchinson M.I."/>
            <person name="Powell A.J."/>
            <person name="Barry K."/>
            <person name="Miller A.N."/>
            <person name="Grigoriev I.V."/>
            <person name="Debuchy R."/>
            <person name="Gladieux P."/>
            <person name="Thoren M.H."/>
            <person name="Johannesson H."/>
        </authorList>
    </citation>
    <scope>NUCLEOTIDE SEQUENCE</scope>
    <source>
        <strain evidence="9">CBS 315.58</strain>
    </source>
</reference>
<comment type="similarity">
    <text evidence="2">Belongs to the POA1 family.</text>
</comment>
<feature type="region of interest" description="Disordered" evidence="7">
    <location>
        <begin position="1"/>
        <end position="119"/>
    </location>
</feature>
<sequence>MSSKRRIGTALGDSSKSANKLITDFWGPPGRPKRQKTQDSITEPHETTMAPSLAQPSLAHANLYPQDENKREARDTKPYPQKQHKKVDTAGRKPHQRKDHGKGASTSRSHPVPEKVPHAPKTRHLILAYQKGDLFDAPPNSVLIHACNTIGKWGGGIAATFKKYYPAAFEIYREHCQNHTPDELIGTALLIAPQSDRYWVIRDEESQADGTDCDEADVEGDETKDDKTQADEAEAGGMSVEEVEYTTTNSQAPDITSQDNWIQVPKRTRPSHYTTEQRYDWAPRQVPSFPQAHNRNPTTHEQDIHYVACLFTSRNIGARRDPPDAILQHTESAMHNFLTKLNKVKFKQENCPFIPEVRMCMINSGLFGVPWERTSRLLEEMELDRDQTWGRGNFKVIVVSKDAGGGVSENNRTKNNNHKKKRVLGESGNVRGGRA</sequence>
<evidence type="ECO:0000259" key="8">
    <source>
        <dbReference type="Pfam" id="PF01661"/>
    </source>
</evidence>
<comment type="caution">
    <text evidence="9">The sequence shown here is derived from an EMBL/GenBank/DDBJ whole genome shotgun (WGS) entry which is preliminary data.</text>
</comment>
<evidence type="ECO:0000313" key="9">
    <source>
        <dbReference type="EMBL" id="KAK4205807.1"/>
    </source>
</evidence>
<evidence type="ECO:0000256" key="2">
    <source>
        <dbReference type="ARBA" id="ARBA00006575"/>
    </source>
</evidence>
<dbReference type="InterPro" id="IPR002589">
    <property type="entry name" value="Macro_dom"/>
</dbReference>
<keyword evidence="5" id="KW-0904">Protein phosphatase</keyword>
<evidence type="ECO:0000313" key="10">
    <source>
        <dbReference type="Proteomes" id="UP001303160"/>
    </source>
</evidence>
<dbReference type="InterPro" id="IPR043472">
    <property type="entry name" value="Macro_dom-like"/>
</dbReference>
<evidence type="ECO:0000256" key="7">
    <source>
        <dbReference type="SAM" id="MobiDB-lite"/>
    </source>
</evidence>
<accession>A0AAN7B0Y0</accession>
<dbReference type="PANTHER" id="PTHR12521">
    <property type="entry name" value="PROTEIN C6ORF130"/>
    <property type="match status" value="1"/>
</dbReference>
<proteinExistence type="inferred from homology"/>
<dbReference type="Proteomes" id="UP001303160">
    <property type="component" value="Unassembled WGS sequence"/>
</dbReference>
<dbReference type="GO" id="GO:0004721">
    <property type="term" value="F:phosphoprotein phosphatase activity"/>
    <property type="evidence" value="ECO:0007669"/>
    <property type="project" value="UniProtKB-KW"/>
</dbReference>
<reference evidence="9" key="1">
    <citation type="journal article" date="2023" name="Mol. Phylogenet. Evol.">
        <title>Genome-scale phylogeny and comparative genomics of the fungal order Sordariales.</title>
        <authorList>
            <person name="Hensen N."/>
            <person name="Bonometti L."/>
            <person name="Westerberg I."/>
            <person name="Brannstrom I.O."/>
            <person name="Guillou S."/>
            <person name="Cros-Aarteil S."/>
            <person name="Calhoun S."/>
            <person name="Haridas S."/>
            <person name="Kuo A."/>
            <person name="Mondo S."/>
            <person name="Pangilinan J."/>
            <person name="Riley R."/>
            <person name="LaButti K."/>
            <person name="Andreopoulos B."/>
            <person name="Lipzen A."/>
            <person name="Chen C."/>
            <person name="Yan M."/>
            <person name="Daum C."/>
            <person name="Ng V."/>
            <person name="Clum A."/>
            <person name="Steindorff A."/>
            <person name="Ohm R.A."/>
            <person name="Martin F."/>
            <person name="Silar P."/>
            <person name="Natvig D.O."/>
            <person name="Lalanne C."/>
            <person name="Gautier V."/>
            <person name="Ament-Velasquez S.L."/>
            <person name="Kruys A."/>
            <person name="Hutchinson M.I."/>
            <person name="Powell A.J."/>
            <person name="Barry K."/>
            <person name="Miller A.N."/>
            <person name="Grigoriev I.V."/>
            <person name="Debuchy R."/>
            <person name="Gladieux P."/>
            <person name="Hiltunen Thoren M."/>
            <person name="Johannesson H."/>
        </authorList>
    </citation>
    <scope>NUCLEOTIDE SEQUENCE</scope>
    <source>
        <strain evidence="9">CBS 315.58</strain>
    </source>
</reference>
<dbReference type="EMBL" id="MU863875">
    <property type="protein sequence ID" value="KAK4205807.1"/>
    <property type="molecule type" value="Genomic_DNA"/>
</dbReference>
<dbReference type="InterPro" id="IPR050892">
    <property type="entry name" value="ADP-ribose_metab_enzymes"/>
</dbReference>
<evidence type="ECO:0000256" key="6">
    <source>
        <dbReference type="ARBA" id="ARBA00034427"/>
    </source>
</evidence>
<feature type="domain" description="Macro" evidence="8">
    <location>
        <begin position="144"/>
        <end position="191"/>
    </location>
</feature>
<protein>
    <recommendedName>
        <fullName evidence="4">ADP-ribose 1''-phosphate phosphatase</fullName>
        <ecNumber evidence="3">3.1.3.84</ecNumber>
    </recommendedName>
</protein>
<evidence type="ECO:0000256" key="5">
    <source>
        <dbReference type="ARBA" id="ARBA00022912"/>
    </source>
</evidence>
<evidence type="ECO:0000256" key="1">
    <source>
        <dbReference type="ARBA" id="ARBA00002432"/>
    </source>
</evidence>
<comment type="catalytic activity">
    <reaction evidence="6">
        <text>ADP-alpha-D-ribose 1''-phosphate + H2O = ADP-D-ribose + phosphate</text>
        <dbReference type="Rhea" id="RHEA:25029"/>
        <dbReference type="ChEBI" id="CHEBI:15377"/>
        <dbReference type="ChEBI" id="CHEBI:43474"/>
        <dbReference type="ChEBI" id="CHEBI:57967"/>
        <dbReference type="ChEBI" id="CHEBI:58753"/>
        <dbReference type="EC" id="3.1.3.84"/>
    </reaction>
</comment>
<keyword evidence="10" id="KW-1185">Reference proteome</keyword>
<organism evidence="9 10">
    <name type="scientific">Triangularia verruculosa</name>
    <dbReference type="NCBI Taxonomy" id="2587418"/>
    <lineage>
        <taxon>Eukaryota</taxon>
        <taxon>Fungi</taxon>
        <taxon>Dikarya</taxon>
        <taxon>Ascomycota</taxon>
        <taxon>Pezizomycotina</taxon>
        <taxon>Sordariomycetes</taxon>
        <taxon>Sordariomycetidae</taxon>
        <taxon>Sordariales</taxon>
        <taxon>Podosporaceae</taxon>
        <taxon>Triangularia</taxon>
    </lineage>
</organism>
<dbReference type="Pfam" id="PF01661">
    <property type="entry name" value="Macro"/>
    <property type="match status" value="1"/>
</dbReference>
<name>A0AAN7B0Y0_9PEZI</name>
<dbReference type="PANTHER" id="PTHR12521:SF0">
    <property type="entry name" value="ADP-RIBOSE GLYCOHYDROLASE OARD1"/>
    <property type="match status" value="1"/>
</dbReference>
<gene>
    <name evidence="9" type="ORF">QBC40DRAFT_214856</name>
</gene>
<feature type="region of interest" description="Disordered" evidence="7">
    <location>
        <begin position="204"/>
        <end position="238"/>
    </location>
</feature>